<dbReference type="SUPFAM" id="SSF51735">
    <property type="entry name" value="NAD(P)-binding Rossmann-fold domains"/>
    <property type="match status" value="1"/>
</dbReference>
<dbReference type="SMART" id="SM00829">
    <property type="entry name" value="PKS_ER"/>
    <property type="match status" value="1"/>
</dbReference>
<dbReference type="CDD" id="cd05280">
    <property type="entry name" value="MDR_yhdh_yhfp"/>
    <property type="match status" value="1"/>
</dbReference>
<dbReference type="InterPro" id="IPR013149">
    <property type="entry name" value="ADH-like_C"/>
</dbReference>
<dbReference type="Gene3D" id="3.90.180.10">
    <property type="entry name" value="Medium-chain alcohol dehydrogenases, catalytic domain"/>
    <property type="match status" value="1"/>
</dbReference>
<comment type="caution">
    <text evidence="2">The sequence shown here is derived from an EMBL/GenBank/DDBJ whole genome shotgun (WGS) entry which is preliminary data.</text>
</comment>
<dbReference type="SUPFAM" id="SSF50129">
    <property type="entry name" value="GroES-like"/>
    <property type="match status" value="1"/>
</dbReference>
<dbReference type="InterPro" id="IPR011032">
    <property type="entry name" value="GroES-like_sf"/>
</dbReference>
<evidence type="ECO:0000313" key="3">
    <source>
        <dbReference type="Proteomes" id="UP000230790"/>
    </source>
</evidence>
<feature type="domain" description="Enoyl reductase (ER)" evidence="1">
    <location>
        <begin position="16"/>
        <end position="330"/>
    </location>
</feature>
<dbReference type="InterPro" id="IPR051397">
    <property type="entry name" value="Zn-ADH-like_protein"/>
</dbReference>
<sequence>MNRGFKALVIGERPEGGFERSVKTRQLADLPANDTLIRVRYSSLNYKDALSATGNRGVTRCYPHTPGIDAAGEVVESANADFRPGDAVIVTGYDLGMNTPGGFGQYIRVPSAWVVRKPDGLTLHESMALGTAGLTAALSVYQLQRHALTPEQGEVLVTGASGGVGCLTVALLSKLGYAVVAATGKADAGDWLKQLGAQMVLSRDDLRDVSGKALLKERWAGVVDVVGGDILATAIKTTKRGGCVVCCGNVASPELRMTVYPFILRGVTLQGVDSAEAPMALRLQMWHNLANAWKPSPMVFAAIAQTVALTELDPMIDAILQGGIRGRVVVDLSG</sequence>
<dbReference type="NCBIfam" id="TIGR02823">
    <property type="entry name" value="oxido_YhdH"/>
    <property type="match status" value="1"/>
</dbReference>
<dbReference type="PANTHER" id="PTHR43677">
    <property type="entry name" value="SHORT-CHAIN DEHYDROGENASE/REDUCTASE"/>
    <property type="match status" value="1"/>
</dbReference>
<protein>
    <submittedName>
        <fullName evidence="2">Oxidoreductase</fullName>
    </submittedName>
</protein>
<evidence type="ECO:0000259" key="1">
    <source>
        <dbReference type="SMART" id="SM00829"/>
    </source>
</evidence>
<dbReference type="InterPro" id="IPR014188">
    <property type="entry name" value="Acrylyl-CoA_reductase_AcuI"/>
</dbReference>
<dbReference type="Pfam" id="PF08240">
    <property type="entry name" value="ADH_N"/>
    <property type="match status" value="1"/>
</dbReference>
<reference evidence="2 3" key="1">
    <citation type="submission" date="2017-11" db="EMBL/GenBank/DDBJ databases">
        <title>Evolution of Phototrophy in the Chloroflexi Phylum Driven by Horizontal Gene Transfer.</title>
        <authorList>
            <person name="Ward L.M."/>
            <person name="Hemp J."/>
            <person name="Shih P.M."/>
            <person name="Mcglynn S.E."/>
            <person name="Fischer W."/>
        </authorList>
    </citation>
    <scope>NUCLEOTIDE SEQUENCE [LARGE SCALE GENOMIC DNA]</scope>
    <source>
        <strain evidence="2">JP3_7</strain>
    </source>
</reference>
<dbReference type="EMBL" id="PGTN01000010">
    <property type="protein sequence ID" value="PJF48590.1"/>
    <property type="molecule type" value="Genomic_DNA"/>
</dbReference>
<dbReference type="Pfam" id="PF00107">
    <property type="entry name" value="ADH_zinc_N"/>
    <property type="match status" value="1"/>
</dbReference>
<dbReference type="InterPro" id="IPR036291">
    <property type="entry name" value="NAD(P)-bd_dom_sf"/>
</dbReference>
<dbReference type="Gene3D" id="3.40.50.720">
    <property type="entry name" value="NAD(P)-binding Rossmann-like Domain"/>
    <property type="match status" value="1"/>
</dbReference>
<proteinExistence type="predicted"/>
<evidence type="ECO:0000313" key="2">
    <source>
        <dbReference type="EMBL" id="PJF48590.1"/>
    </source>
</evidence>
<dbReference type="InterPro" id="IPR020843">
    <property type="entry name" value="ER"/>
</dbReference>
<organism evidence="2 3">
    <name type="scientific">Candidatus Thermofonsia Clade 3 bacterium</name>
    <dbReference type="NCBI Taxonomy" id="2364212"/>
    <lineage>
        <taxon>Bacteria</taxon>
        <taxon>Bacillati</taxon>
        <taxon>Chloroflexota</taxon>
        <taxon>Candidatus Thermofontia</taxon>
        <taxon>Candidatus Thermofonsia Clade 3</taxon>
    </lineage>
</organism>
<accession>A0A2M8QFJ9</accession>
<dbReference type="AlphaFoldDB" id="A0A2M8QFJ9"/>
<dbReference type="Proteomes" id="UP000230790">
    <property type="component" value="Unassembled WGS sequence"/>
</dbReference>
<gene>
    <name evidence="2" type="ORF">CUN48_02590</name>
</gene>
<dbReference type="InterPro" id="IPR013154">
    <property type="entry name" value="ADH-like_N"/>
</dbReference>
<dbReference type="GO" id="GO:0043957">
    <property type="term" value="F:acryloyl-CoA reductase (NADPH) activity"/>
    <property type="evidence" value="ECO:0007669"/>
    <property type="project" value="TreeGrafter"/>
</dbReference>
<dbReference type="PANTHER" id="PTHR43677:SF1">
    <property type="entry name" value="ACRYLYL-COA REDUCTASE ACUI-RELATED"/>
    <property type="match status" value="1"/>
</dbReference>
<name>A0A2M8QFJ9_9CHLR</name>